<protein>
    <recommendedName>
        <fullName evidence="2">Mutator-like transposase domain-containing protein</fullName>
    </recommendedName>
</protein>
<gene>
    <name evidence="3" type="ORF">FSP39_004240</name>
</gene>
<reference evidence="3" key="1">
    <citation type="submission" date="2019-08" db="EMBL/GenBank/DDBJ databases">
        <title>The improved chromosome-level genome for the pearl oyster Pinctada fucata martensii using PacBio sequencing and Hi-C.</title>
        <authorList>
            <person name="Zheng Z."/>
        </authorList>
    </citation>
    <scope>NUCLEOTIDE SEQUENCE</scope>
    <source>
        <strain evidence="3">ZZ-2019</strain>
        <tissue evidence="3">Adductor muscle</tissue>
    </source>
</reference>
<dbReference type="AlphaFoldDB" id="A0AA88YJQ1"/>
<accession>A0AA88YJQ1</accession>
<feature type="compositionally biased region" description="Basic residues" evidence="1">
    <location>
        <begin position="207"/>
        <end position="223"/>
    </location>
</feature>
<dbReference type="Proteomes" id="UP001186944">
    <property type="component" value="Unassembled WGS sequence"/>
</dbReference>
<comment type="caution">
    <text evidence="3">The sequence shown here is derived from an EMBL/GenBank/DDBJ whole genome shotgun (WGS) entry which is preliminary data.</text>
</comment>
<proteinExistence type="predicted"/>
<evidence type="ECO:0000259" key="2">
    <source>
        <dbReference type="Pfam" id="PF20700"/>
    </source>
</evidence>
<evidence type="ECO:0000313" key="4">
    <source>
        <dbReference type="Proteomes" id="UP001186944"/>
    </source>
</evidence>
<dbReference type="InterPro" id="IPR049012">
    <property type="entry name" value="Mutator_transp_dom"/>
</dbReference>
<feature type="domain" description="Mutator-like transposase" evidence="2">
    <location>
        <begin position="1"/>
        <end position="66"/>
    </location>
</feature>
<evidence type="ECO:0000256" key="1">
    <source>
        <dbReference type="SAM" id="MobiDB-lite"/>
    </source>
</evidence>
<feature type="region of interest" description="Disordered" evidence="1">
    <location>
        <begin position="203"/>
        <end position="229"/>
    </location>
</feature>
<sequence length="229" mass="25974">MEQDMVVDMVRKCHATGSKISTIIGDEDTSTISKLHKDVDQTIQKRSDKNHMKKTFTNKLFALQRSIGLKAISRHPFGDHSLCGDWCEHLKNPTRKYSCLPYGKCLKDKELQKSLDELLESYHPHCEKLADLGSSQSNESLNNTIASKAPKRLHRSGSSSLNIRVAAGIAQKKNLGHNYVSKVNLKAGLSPGEYTMKLAKLRDEQHRKRKAIAQTKEKKKRRLELKARR</sequence>
<dbReference type="EMBL" id="VSWD01000002">
    <property type="protein sequence ID" value="KAK3106973.1"/>
    <property type="molecule type" value="Genomic_DNA"/>
</dbReference>
<name>A0AA88YJQ1_PINIB</name>
<organism evidence="3 4">
    <name type="scientific">Pinctada imbricata</name>
    <name type="common">Atlantic pearl-oyster</name>
    <name type="synonym">Pinctada martensii</name>
    <dbReference type="NCBI Taxonomy" id="66713"/>
    <lineage>
        <taxon>Eukaryota</taxon>
        <taxon>Metazoa</taxon>
        <taxon>Spiralia</taxon>
        <taxon>Lophotrochozoa</taxon>
        <taxon>Mollusca</taxon>
        <taxon>Bivalvia</taxon>
        <taxon>Autobranchia</taxon>
        <taxon>Pteriomorphia</taxon>
        <taxon>Pterioida</taxon>
        <taxon>Pterioidea</taxon>
        <taxon>Pteriidae</taxon>
        <taxon>Pinctada</taxon>
    </lineage>
</organism>
<keyword evidence="4" id="KW-1185">Reference proteome</keyword>
<dbReference type="Pfam" id="PF20700">
    <property type="entry name" value="Mutator"/>
    <property type="match status" value="1"/>
</dbReference>
<evidence type="ECO:0000313" key="3">
    <source>
        <dbReference type="EMBL" id="KAK3106973.1"/>
    </source>
</evidence>